<dbReference type="InterPro" id="IPR050397">
    <property type="entry name" value="Env_Response_Regulators"/>
</dbReference>
<dbReference type="RefSeq" id="WP_152307878.1">
    <property type="nucleotide sequence ID" value="NZ_CP043617.1"/>
</dbReference>
<reference evidence="6 7" key="1">
    <citation type="submission" date="2019-09" db="EMBL/GenBank/DDBJ databases">
        <title>Sulfurimonas gotlandica sp. nov., a chemoautotrophic and psychrotolerant epsilonproteobacterium isolated from a pelagic redoxcline, and an emended description of the genus Sulfurimonas.</title>
        <authorList>
            <person name="Wang S."/>
            <person name="Jiang L."/>
            <person name="Shao S."/>
        </authorList>
    </citation>
    <scope>NUCLEOTIDE SEQUENCE [LARGE SCALE GENOMIC DNA]</scope>
    <source>
        <strain evidence="6 7">GYSZ_1</strain>
    </source>
</reference>
<dbReference type="PRINTS" id="PR00034">
    <property type="entry name" value="HTHCRP"/>
</dbReference>
<feature type="domain" description="HTH crp-type" evidence="5">
    <location>
        <begin position="146"/>
        <end position="205"/>
    </location>
</feature>
<evidence type="ECO:0000256" key="2">
    <source>
        <dbReference type="ARBA" id="ARBA00023125"/>
    </source>
</evidence>
<evidence type="ECO:0000313" key="7">
    <source>
        <dbReference type="Proteomes" id="UP000326944"/>
    </source>
</evidence>
<keyword evidence="1" id="KW-0805">Transcription regulation</keyword>
<evidence type="ECO:0000259" key="5">
    <source>
        <dbReference type="PROSITE" id="PS51063"/>
    </source>
</evidence>
<keyword evidence="7" id="KW-1185">Reference proteome</keyword>
<protein>
    <submittedName>
        <fullName evidence="6">Crp/Fnr family transcriptional regulator</fullName>
    </submittedName>
</protein>
<dbReference type="InterPro" id="IPR018490">
    <property type="entry name" value="cNMP-bd_dom_sf"/>
</dbReference>
<name>A0A5P8P2Z0_9BACT</name>
<keyword evidence="2" id="KW-0238">DNA-binding</keyword>
<evidence type="ECO:0000256" key="1">
    <source>
        <dbReference type="ARBA" id="ARBA00023015"/>
    </source>
</evidence>
<dbReference type="Pfam" id="PF00027">
    <property type="entry name" value="cNMP_binding"/>
    <property type="match status" value="1"/>
</dbReference>
<evidence type="ECO:0000256" key="3">
    <source>
        <dbReference type="ARBA" id="ARBA00023163"/>
    </source>
</evidence>
<gene>
    <name evidence="6" type="ORF">FJR48_09395</name>
</gene>
<dbReference type="Gene3D" id="1.10.10.10">
    <property type="entry name" value="Winged helix-like DNA-binding domain superfamily/Winged helix DNA-binding domain"/>
    <property type="match status" value="1"/>
</dbReference>
<dbReference type="InterPro" id="IPR000595">
    <property type="entry name" value="cNMP-bd_dom"/>
</dbReference>
<dbReference type="SUPFAM" id="SSF51206">
    <property type="entry name" value="cAMP-binding domain-like"/>
    <property type="match status" value="1"/>
</dbReference>
<dbReference type="PANTHER" id="PTHR24567">
    <property type="entry name" value="CRP FAMILY TRANSCRIPTIONAL REGULATORY PROTEIN"/>
    <property type="match status" value="1"/>
</dbReference>
<dbReference type="GO" id="GO:0003677">
    <property type="term" value="F:DNA binding"/>
    <property type="evidence" value="ECO:0007669"/>
    <property type="project" value="UniProtKB-KW"/>
</dbReference>
<dbReference type="InterPro" id="IPR036388">
    <property type="entry name" value="WH-like_DNA-bd_sf"/>
</dbReference>
<evidence type="ECO:0000313" key="6">
    <source>
        <dbReference type="EMBL" id="QFR49930.1"/>
    </source>
</evidence>
<dbReference type="KEGG" id="sulg:FJR48_09395"/>
<feature type="domain" description="Cyclic nucleotide-binding" evidence="4">
    <location>
        <begin position="8"/>
        <end position="76"/>
    </location>
</feature>
<dbReference type="OrthoDB" id="9776746at2"/>
<dbReference type="Gene3D" id="2.60.120.10">
    <property type="entry name" value="Jelly Rolls"/>
    <property type="match status" value="1"/>
</dbReference>
<dbReference type="CDD" id="cd00038">
    <property type="entry name" value="CAP_ED"/>
    <property type="match status" value="1"/>
</dbReference>
<dbReference type="PROSITE" id="PS51063">
    <property type="entry name" value="HTH_CRP_2"/>
    <property type="match status" value="1"/>
</dbReference>
<dbReference type="Proteomes" id="UP000326944">
    <property type="component" value="Chromosome"/>
</dbReference>
<sequence length="205" mass="23588">MDLFEYEFFNDIKAEDRERIEQSSKYISLPIGSQLYYEGDVNQDILFLKHGKVKVYITPENIGKGEITLYYISAGEQCLVNTFSTVTQTPTLASAVVDESIEGWLIPKDNILWLINNSQNYRDFKIELCGERLGIVMDLIKSIKFDQLDQRLLNWLYVQGKNTIKITHEKIANILGVSREAISRNLKKLEKSGNIKLSRGYITLL</sequence>
<accession>A0A5P8P2Z0</accession>
<dbReference type="AlphaFoldDB" id="A0A5P8P2Z0"/>
<dbReference type="InterPro" id="IPR012318">
    <property type="entry name" value="HTH_CRP"/>
</dbReference>
<dbReference type="EMBL" id="CP043617">
    <property type="protein sequence ID" value="QFR49930.1"/>
    <property type="molecule type" value="Genomic_DNA"/>
</dbReference>
<dbReference type="InterPro" id="IPR036390">
    <property type="entry name" value="WH_DNA-bd_sf"/>
</dbReference>
<dbReference type="PROSITE" id="PS50042">
    <property type="entry name" value="CNMP_BINDING_3"/>
    <property type="match status" value="1"/>
</dbReference>
<organism evidence="6 7">
    <name type="scientific">Sulfurimonas lithotrophica</name>
    <dbReference type="NCBI Taxonomy" id="2590022"/>
    <lineage>
        <taxon>Bacteria</taxon>
        <taxon>Pseudomonadati</taxon>
        <taxon>Campylobacterota</taxon>
        <taxon>Epsilonproteobacteria</taxon>
        <taxon>Campylobacterales</taxon>
        <taxon>Sulfurimonadaceae</taxon>
        <taxon>Sulfurimonas</taxon>
    </lineage>
</organism>
<dbReference type="CDD" id="cd00092">
    <property type="entry name" value="HTH_CRP"/>
    <property type="match status" value="1"/>
</dbReference>
<keyword evidence="3" id="KW-0804">Transcription</keyword>
<dbReference type="GO" id="GO:0003700">
    <property type="term" value="F:DNA-binding transcription factor activity"/>
    <property type="evidence" value="ECO:0007669"/>
    <property type="project" value="TreeGrafter"/>
</dbReference>
<proteinExistence type="predicted"/>
<dbReference type="SUPFAM" id="SSF46785">
    <property type="entry name" value="Winged helix' DNA-binding domain"/>
    <property type="match status" value="1"/>
</dbReference>
<dbReference type="InterPro" id="IPR014710">
    <property type="entry name" value="RmlC-like_jellyroll"/>
</dbReference>
<dbReference type="Pfam" id="PF13545">
    <property type="entry name" value="HTH_Crp_2"/>
    <property type="match status" value="1"/>
</dbReference>
<dbReference type="PANTHER" id="PTHR24567:SF26">
    <property type="entry name" value="REGULATORY PROTEIN YEIL"/>
    <property type="match status" value="1"/>
</dbReference>
<evidence type="ECO:0000259" key="4">
    <source>
        <dbReference type="PROSITE" id="PS50042"/>
    </source>
</evidence>
<dbReference type="SMART" id="SM00419">
    <property type="entry name" value="HTH_CRP"/>
    <property type="match status" value="1"/>
</dbReference>
<dbReference type="GO" id="GO:0005829">
    <property type="term" value="C:cytosol"/>
    <property type="evidence" value="ECO:0007669"/>
    <property type="project" value="TreeGrafter"/>
</dbReference>